<dbReference type="Proteomes" id="UP000241848">
    <property type="component" value="Unassembled WGS sequence"/>
</dbReference>
<evidence type="ECO:0000313" key="2">
    <source>
        <dbReference type="Proteomes" id="UP000241848"/>
    </source>
</evidence>
<gene>
    <name evidence="1" type="ORF">C7B45_05290</name>
</gene>
<dbReference type="AlphaFoldDB" id="A0A2T2WKW3"/>
<reference evidence="1 2" key="1">
    <citation type="journal article" date="2014" name="BMC Genomics">
        <title>Comparison of environmental and isolate Sulfobacillus genomes reveals diverse carbon, sulfur, nitrogen, and hydrogen metabolisms.</title>
        <authorList>
            <person name="Justice N.B."/>
            <person name="Norman A."/>
            <person name="Brown C.T."/>
            <person name="Singh A."/>
            <person name="Thomas B.C."/>
            <person name="Banfield J.F."/>
        </authorList>
    </citation>
    <scope>NUCLEOTIDE SEQUENCE [LARGE SCALE GENOMIC DNA]</scope>
    <source>
        <strain evidence="1">AMDSBA3</strain>
    </source>
</reference>
<comment type="caution">
    <text evidence="1">The sequence shown here is derived from an EMBL/GenBank/DDBJ whole genome shotgun (WGS) entry which is preliminary data.</text>
</comment>
<evidence type="ECO:0000313" key="1">
    <source>
        <dbReference type="EMBL" id="PSR22881.1"/>
    </source>
</evidence>
<accession>A0A2T2WKW3</accession>
<proteinExistence type="predicted"/>
<organism evidence="1 2">
    <name type="scientific">Sulfobacillus acidophilus</name>
    <dbReference type="NCBI Taxonomy" id="53633"/>
    <lineage>
        <taxon>Bacteria</taxon>
        <taxon>Bacillati</taxon>
        <taxon>Bacillota</taxon>
        <taxon>Clostridia</taxon>
        <taxon>Eubacteriales</taxon>
        <taxon>Clostridiales Family XVII. Incertae Sedis</taxon>
        <taxon>Sulfobacillus</taxon>
    </lineage>
</organism>
<dbReference type="EMBL" id="PXYV01000011">
    <property type="protein sequence ID" value="PSR22881.1"/>
    <property type="molecule type" value="Genomic_DNA"/>
</dbReference>
<name>A0A2T2WKW3_9FIRM</name>
<sequence length="140" mass="14988">MVNTSLGDLLPLLLLGGQRRDLLPLLLLLGQQESSRSESSESSEEPSIPASFNAYLSSLVGDYVRVSLDDAVDNGVTLAGILEQVGSDFIAMRDVLSSSVQLGLRDKVIIPIDNIAGIDRVPYFQRILPLLGLLGHPSSS</sequence>
<protein>
    <submittedName>
        <fullName evidence="1">Uncharacterized protein</fullName>
    </submittedName>
</protein>